<dbReference type="InterPro" id="IPR011043">
    <property type="entry name" value="Gal_Oxase/kelch_b-propeller"/>
</dbReference>
<evidence type="ECO:0000256" key="1">
    <source>
        <dbReference type="SAM" id="Phobius"/>
    </source>
</evidence>
<evidence type="ECO:0000313" key="3">
    <source>
        <dbReference type="Proteomes" id="UP001281614"/>
    </source>
</evidence>
<proteinExistence type="predicted"/>
<organism evidence="2 3">
    <name type="scientific">Colletotrichum kahawae</name>
    <name type="common">Coffee berry disease fungus</name>
    <dbReference type="NCBI Taxonomy" id="34407"/>
    <lineage>
        <taxon>Eukaryota</taxon>
        <taxon>Fungi</taxon>
        <taxon>Dikarya</taxon>
        <taxon>Ascomycota</taxon>
        <taxon>Pezizomycotina</taxon>
        <taxon>Sordariomycetes</taxon>
        <taxon>Hypocreomycetidae</taxon>
        <taxon>Glomerellales</taxon>
        <taxon>Glomerellaceae</taxon>
        <taxon>Colletotrichum</taxon>
        <taxon>Colletotrichum gloeosporioides species complex</taxon>
    </lineage>
</organism>
<dbReference type="Gene3D" id="2.120.10.80">
    <property type="entry name" value="Kelch-type beta propeller"/>
    <property type="match status" value="1"/>
</dbReference>
<gene>
    <name evidence="2" type="ORF">CKAH01_00301</name>
</gene>
<keyword evidence="3" id="KW-1185">Reference proteome</keyword>
<evidence type="ECO:0000313" key="2">
    <source>
        <dbReference type="EMBL" id="KAK2780357.1"/>
    </source>
</evidence>
<keyword evidence="1" id="KW-1133">Transmembrane helix</keyword>
<feature type="transmembrane region" description="Helical" evidence="1">
    <location>
        <begin position="412"/>
        <end position="437"/>
    </location>
</feature>
<keyword evidence="1" id="KW-0812">Transmembrane</keyword>
<protein>
    <submittedName>
        <fullName evidence="2">Kelch repeat protein</fullName>
    </submittedName>
</protein>
<name>A0AAE0DEA5_COLKA</name>
<reference evidence="2" key="1">
    <citation type="submission" date="2023-02" db="EMBL/GenBank/DDBJ databases">
        <title>Colletotrichum kahawae CIFC_Que2 genome sequencing and assembly.</title>
        <authorList>
            <person name="Baroncelli R."/>
        </authorList>
    </citation>
    <scope>NUCLEOTIDE SEQUENCE</scope>
    <source>
        <strain evidence="2">CIFC_Que2</strain>
    </source>
</reference>
<dbReference type="SUPFAM" id="SSF50965">
    <property type="entry name" value="Galactose oxidase, central domain"/>
    <property type="match status" value="1"/>
</dbReference>
<dbReference type="Proteomes" id="UP001281614">
    <property type="component" value="Unassembled WGS sequence"/>
</dbReference>
<dbReference type="AlphaFoldDB" id="A0AAE0DEA5"/>
<dbReference type="InterPro" id="IPR015915">
    <property type="entry name" value="Kelch-typ_b-propeller"/>
</dbReference>
<accession>A0AAE0DEA5</accession>
<keyword evidence="1" id="KW-0472">Membrane</keyword>
<sequence>MLDRAGKPLMVGESNEHPVNSTLSIELSKSWSASSVNIRKIPKTPQAMASQALWVDATINSFYIWGGHSPNGNYINKSLASTIWRFQADGEGGGKWSEEQPANPTEYGELRRDELGALVSTPHGGYWFGGLASEWTSLELNKHEPEVQAVPGVLSFDFRAKRLKNDTTHDVFPPYGTSIGGSATYIPIFGDNGLIMVMGGYSQGLGSDIAGQKPPIHYTDFTNLTFMDPVTKVWYWQMTTGDAPTPRGGFCSVGVEGTNGTYDMYDDTYVLSLPGFVWTQIKRCEGKLSKTKHACAVIGHRQMLSVGGMGMHGDWSNPDPYPQGLAIFDMTEWTWSQYYDADAKEYVSHEKIQNWYQDMYGVTSFESLNPQVVWLTRVRGVESVQWPSEITKTIFTGPRADTSIYGNTNQSALTAGVIAGSIVMLWASSTFGVFWLFRCRKQKEGAVSHQIPSTKSIPDTRNSPMLLVELWAGPTPRYELPGSDYHHDMASELDAQNYSGVKQC</sequence>
<comment type="caution">
    <text evidence="2">The sequence shown here is derived from an EMBL/GenBank/DDBJ whole genome shotgun (WGS) entry which is preliminary data.</text>
</comment>
<dbReference type="EMBL" id="VYYT01000001">
    <property type="protein sequence ID" value="KAK2780357.1"/>
    <property type="molecule type" value="Genomic_DNA"/>
</dbReference>